<accession>A0A6A6H073</accession>
<sequence>MFPRWNGYEPLEKSSSQARVSSYYLQEAASYLLHRLTSVPRNVSWITRQQPWTRQQQVNNSHDYRVHHRTLPASSRLRRFFRRFCIFLAILPHVLFIFLVFCAIFFPSYTRAPARYGVLRERSSNSSVPGRANLFNEKVFIASSIYDPDGTLTGGAWGEAVLDLIDLLGPDNVFLSVYENDPDEIAYASLDVFRREVQCNTSIVAEHLDADRLPKASLPSGEERVRRIAFLADVRNRALRPLEDRHSPASGITFDKLLFLNDVIFDPVDAVQLLFSTNADANGTADYRAACAVDFINPFKFYDTFATRDLQGYSLGLPFFPWFSGSGKAESRNDVLAQKDAVRVRSCWGGMVAFDAKWFQHGEPSSTSLFSTSTSPNTKPLRFTYDHELFWDSSECCLIHARLQTFSPALPSEETGIYMNPYVRVSYDEATFHWLHLVRRVERTFTWIHGLLTYLIGIRINYRRTEEPGDVVWRYTWQPNSTVAEDRDPDIPNGSWQLEQTTAGLGGYCGVEQMLVMGDGQEGHPRWENVPFPKRPAQTILPVI</sequence>
<dbReference type="EMBL" id="ML991826">
    <property type="protein sequence ID" value="KAF2231474.1"/>
    <property type="molecule type" value="Genomic_DNA"/>
</dbReference>
<dbReference type="AlphaFoldDB" id="A0A6A6H073"/>
<dbReference type="Pfam" id="PF11735">
    <property type="entry name" value="CAP59_mtransfer"/>
    <property type="match status" value="1"/>
</dbReference>
<name>A0A6A6H073_VIRVR</name>
<feature type="transmembrane region" description="Helical" evidence="1">
    <location>
        <begin position="84"/>
        <end position="106"/>
    </location>
</feature>
<dbReference type="InterPro" id="IPR021047">
    <property type="entry name" value="Mannosyltransferase_CMT1"/>
</dbReference>
<evidence type="ECO:0000313" key="3">
    <source>
        <dbReference type="Proteomes" id="UP000800092"/>
    </source>
</evidence>
<keyword evidence="1" id="KW-1133">Transmembrane helix</keyword>
<keyword evidence="1" id="KW-0472">Membrane</keyword>
<keyword evidence="2" id="KW-0808">Transferase</keyword>
<evidence type="ECO:0000256" key="1">
    <source>
        <dbReference type="SAM" id="Phobius"/>
    </source>
</evidence>
<dbReference type="PANTHER" id="PTHR34144">
    <property type="entry name" value="CHROMOSOME 8, WHOLE GENOME SHOTGUN SEQUENCE"/>
    <property type="match status" value="1"/>
</dbReference>
<keyword evidence="1" id="KW-0812">Transmembrane</keyword>
<proteinExistence type="predicted"/>
<organism evidence="2 3">
    <name type="scientific">Viridothelium virens</name>
    <name type="common">Speckled blister lichen</name>
    <name type="synonym">Trypethelium virens</name>
    <dbReference type="NCBI Taxonomy" id="1048519"/>
    <lineage>
        <taxon>Eukaryota</taxon>
        <taxon>Fungi</taxon>
        <taxon>Dikarya</taxon>
        <taxon>Ascomycota</taxon>
        <taxon>Pezizomycotina</taxon>
        <taxon>Dothideomycetes</taxon>
        <taxon>Dothideomycetes incertae sedis</taxon>
        <taxon>Trypetheliales</taxon>
        <taxon>Trypetheliaceae</taxon>
        <taxon>Viridothelium</taxon>
    </lineage>
</organism>
<dbReference type="PANTHER" id="PTHR34144:SF8">
    <property type="entry name" value="GLYCOSYLTRANSFERASE FAMILY 69 PROTEIN"/>
    <property type="match status" value="1"/>
</dbReference>
<protein>
    <submittedName>
        <fullName evidence="2">Glycosyltransferase family 69 protein</fullName>
    </submittedName>
</protein>
<reference evidence="2" key="1">
    <citation type="journal article" date="2020" name="Stud. Mycol.">
        <title>101 Dothideomycetes genomes: a test case for predicting lifestyles and emergence of pathogens.</title>
        <authorList>
            <person name="Haridas S."/>
            <person name="Albert R."/>
            <person name="Binder M."/>
            <person name="Bloem J."/>
            <person name="Labutti K."/>
            <person name="Salamov A."/>
            <person name="Andreopoulos B."/>
            <person name="Baker S."/>
            <person name="Barry K."/>
            <person name="Bills G."/>
            <person name="Bluhm B."/>
            <person name="Cannon C."/>
            <person name="Castanera R."/>
            <person name="Culley D."/>
            <person name="Daum C."/>
            <person name="Ezra D."/>
            <person name="Gonzalez J."/>
            <person name="Henrissat B."/>
            <person name="Kuo A."/>
            <person name="Liang C."/>
            <person name="Lipzen A."/>
            <person name="Lutzoni F."/>
            <person name="Magnuson J."/>
            <person name="Mondo S."/>
            <person name="Nolan M."/>
            <person name="Ohm R."/>
            <person name="Pangilinan J."/>
            <person name="Park H.-J."/>
            <person name="Ramirez L."/>
            <person name="Alfaro M."/>
            <person name="Sun H."/>
            <person name="Tritt A."/>
            <person name="Yoshinaga Y."/>
            <person name="Zwiers L.-H."/>
            <person name="Turgeon B."/>
            <person name="Goodwin S."/>
            <person name="Spatafora J."/>
            <person name="Crous P."/>
            <person name="Grigoriev I."/>
        </authorList>
    </citation>
    <scope>NUCLEOTIDE SEQUENCE</scope>
    <source>
        <strain evidence="2">Tuck. ex Michener</strain>
    </source>
</reference>
<keyword evidence="3" id="KW-1185">Reference proteome</keyword>
<dbReference type="GO" id="GO:0016740">
    <property type="term" value="F:transferase activity"/>
    <property type="evidence" value="ECO:0007669"/>
    <property type="project" value="UniProtKB-KW"/>
</dbReference>
<evidence type="ECO:0000313" key="2">
    <source>
        <dbReference type="EMBL" id="KAF2231474.1"/>
    </source>
</evidence>
<gene>
    <name evidence="2" type="ORF">EV356DRAFT_518489</name>
</gene>
<dbReference type="OrthoDB" id="262547at2759"/>
<dbReference type="Proteomes" id="UP000800092">
    <property type="component" value="Unassembled WGS sequence"/>
</dbReference>